<evidence type="ECO:0000313" key="1">
    <source>
        <dbReference type="EMBL" id="KTR07348.1"/>
    </source>
</evidence>
<organism evidence="1 2">
    <name type="scientific">Aureimonas ureilytica</name>
    <dbReference type="NCBI Taxonomy" id="401562"/>
    <lineage>
        <taxon>Bacteria</taxon>
        <taxon>Pseudomonadati</taxon>
        <taxon>Pseudomonadota</taxon>
        <taxon>Alphaproteobacteria</taxon>
        <taxon>Hyphomicrobiales</taxon>
        <taxon>Aurantimonadaceae</taxon>
        <taxon>Aureimonas</taxon>
    </lineage>
</organism>
<name>A0A175RVK5_9HYPH</name>
<dbReference type="Proteomes" id="UP000078529">
    <property type="component" value="Unassembled WGS sequence"/>
</dbReference>
<comment type="caution">
    <text evidence="1">The sequence shown here is derived from an EMBL/GenBank/DDBJ whole genome shotgun (WGS) entry which is preliminary data.</text>
</comment>
<protein>
    <submittedName>
        <fullName evidence="1">Uncharacterized protein</fullName>
    </submittedName>
</protein>
<proteinExistence type="predicted"/>
<dbReference type="PATRIC" id="fig|401562.4.peg.486"/>
<dbReference type="EMBL" id="LDQA01000011">
    <property type="protein sequence ID" value="KTR07348.1"/>
    <property type="molecule type" value="Genomic_DNA"/>
</dbReference>
<accession>A0A175RVK5</accession>
<reference evidence="1 2" key="1">
    <citation type="journal article" date="2016" name="Front. Microbiol.">
        <title>Genomic Resource of Rice Seed Associated Bacteria.</title>
        <authorList>
            <person name="Midha S."/>
            <person name="Bansal K."/>
            <person name="Sharma S."/>
            <person name="Kumar N."/>
            <person name="Patil P.P."/>
            <person name="Chaudhry V."/>
            <person name="Patil P.B."/>
        </authorList>
    </citation>
    <scope>NUCLEOTIDE SEQUENCE [LARGE SCALE GENOMIC DNA]</scope>
    <source>
        <strain evidence="1 2">NS365</strain>
    </source>
</reference>
<dbReference type="RefSeq" id="WP_058599113.1">
    <property type="nucleotide sequence ID" value="NZ_LDQA01000011.1"/>
</dbReference>
<sequence length="96" mass="9964">MTHGLRVIAADGMKDPKGNAGEFMASIVADVNDAWARKGVAGCDIVAAEWKGATGFIFLDTIPGAQSLTVGRVSAFLKAEQGKIAKRTADGMGKLL</sequence>
<dbReference type="AlphaFoldDB" id="A0A175RVK5"/>
<keyword evidence="2" id="KW-1185">Reference proteome</keyword>
<evidence type="ECO:0000313" key="2">
    <source>
        <dbReference type="Proteomes" id="UP000078529"/>
    </source>
</evidence>
<gene>
    <name evidence="1" type="ORF">NS365_04650</name>
</gene>